<dbReference type="AlphaFoldDB" id="A0A0N8KQZ6"/>
<gene>
    <name evidence="1" type="ORF">MPEBLZ_01904</name>
</gene>
<dbReference type="Proteomes" id="UP000050360">
    <property type="component" value="Unassembled WGS sequence"/>
</dbReference>
<name>A0A0N8KQZ6_9EURY</name>
<accession>A0A0N8KQZ6</accession>
<reference evidence="1 2" key="1">
    <citation type="submission" date="2015-09" db="EMBL/GenBank/DDBJ databases">
        <title>A metagenomics-based metabolic model of nitrate-dependent anaerobic oxidation of methane by Methanoperedens-like archaea.</title>
        <authorList>
            <person name="Arshad A."/>
            <person name="Speth D.R."/>
            <person name="De Graaf R.M."/>
            <person name="Op Den Camp H.J."/>
            <person name="Jetten M.S."/>
            <person name="Welte C.U."/>
        </authorList>
    </citation>
    <scope>NUCLEOTIDE SEQUENCE [LARGE SCALE GENOMIC DNA]</scope>
</reference>
<proteinExistence type="predicted"/>
<dbReference type="EMBL" id="LKCM01000139">
    <property type="protein sequence ID" value="KPQ43522.1"/>
    <property type="molecule type" value="Genomic_DNA"/>
</dbReference>
<protein>
    <submittedName>
        <fullName evidence="1">Uncharacterized protein</fullName>
    </submittedName>
</protein>
<evidence type="ECO:0000313" key="1">
    <source>
        <dbReference type="EMBL" id="KPQ43522.1"/>
    </source>
</evidence>
<organism evidence="1 2">
    <name type="scientific">Candidatus Methanoperedens nitratireducens</name>
    <dbReference type="NCBI Taxonomy" id="1392998"/>
    <lineage>
        <taxon>Archaea</taxon>
        <taxon>Methanobacteriati</taxon>
        <taxon>Methanobacteriota</taxon>
        <taxon>Stenosarchaea group</taxon>
        <taxon>Methanomicrobia</taxon>
        <taxon>Methanosarcinales</taxon>
        <taxon>ANME-2 cluster</taxon>
        <taxon>Candidatus Methanoperedentaceae</taxon>
        <taxon>Candidatus Methanoperedens</taxon>
    </lineage>
</organism>
<sequence>MTEDLRRYIYLDSEGIRSLYAQLSELSERERRASEQKKKSTSGKGQLNLKGIAAIFGGSVDSELTHTRDSEVLTERILVKEGEQKLAEIETALSEKGSLLEVNSVNILAYIHIDRLPAFIRGKLPLTTRGFYDKDVVEEVIDSQTVTLRLYITDSYCLWPDIRIGGSLSKFVGVGIRENGTASMGYTCHLAIMLRALESGPENLGVLGQIHKTGSFLYIKPYAIWL</sequence>
<comment type="caution">
    <text evidence="1">The sequence shown here is derived from an EMBL/GenBank/DDBJ whole genome shotgun (WGS) entry which is preliminary data.</text>
</comment>
<evidence type="ECO:0000313" key="2">
    <source>
        <dbReference type="Proteomes" id="UP000050360"/>
    </source>
</evidence>